<sequence length="642" mass="69352">MKKPLALLLLFITFSPILIFLQVSPSKAQTSGDWPMFRKDPVHSGYSSEETSLKPPLQLLWRSSRASGAPNSPVVSDGKVFVEFAGRLFAHNALTGDLIWSKDTPASLHSSAALANDTIFEGNPCTSNCGVVAHNTETGNEKWRLDLLPNGAGDPNLENGILYFGSHNFVKAADMYTGKLLWTSPPLNDGVIAVPAISNGRVFVGTWSGLFYSLSSSDGTILWQFHTGGVTYSSPSVTNDTVYVGSGTQNVYAIDIETGKEKWTYTGGKDSVWGSPTIAYGNLYVQDLSGHVHALDINNGNLIWLYRTLATGNTSVSSPAVANGVVYVGSQDKNIYALDAYTGNVLWQYQTDGAVYSSPAISNGKLFVSSDDGYLYAFGNIESTPTPTPTPIPLMGSFELPYSYPSRLLNDTAQFKSAFWDKMRALFDHAYQTEIFRPFTGDSYPSCINPTSCYDSHNGIDFSGTGNQDVYSVSIGNVVYTSPHTNEGCTPEPGGFGCVVIAKQTSGVYGLYAHLDKINVNTGDRLSASIKIGEMGATGCPGCGEHLHFGVLKPIKNVASLLLINFMKKSDWQGLLYNIRPSATPLYPPVCTYSAPNGIQFSFHDPSGWRGPDKDPLSIPRKKGGCGINSPYLWKFDVGASL</sequence>
<evidence type="ECO:0000313" key="3">
    <source>
        <dbReference type="EMBL" id="KKU01346.1"/>
    </source>
</evidence>
<dbReference type="InterPro" id="IPR002372">
    <property type="entry name" value="PQQ_rpt_dom"/>
</dbReference>
<dbReference type="InterPro" id="IPR011047">
    <property type="entry name" value="Quinoprotein_ADH-like_sf"/>
</dbReference>
<dbReference type="SUPFAM" id="SSF51261">
    <property type="entry name" value="Duplicated hybrid motif"/>
    <property type="match status" value="1"/>
</dbReference>
<name>A0A0G1LZF1_9BACT</name>
<dbReference type="SMART" id="SM00564">
    <property type="entry name" value="PQQ"/>
    <property type="match status" value="8"/>
</dbReference>
<dbReference type="Gene3D" id="2.70.70.10">
    <property type="entry name" value="Glucose Permease (Domain IIA)"/>
    <property type="match status" value="1"/>
</dbReference>
<feature type="domain" description="M23ase beta-sheet core" evidence="1">
    <location>
        <begin position="456"/>
        <end position="553"/>
    </location>
</feature>
<dbReference type="Gene3D" id="2.130.10.10">
    <property type="entry name" value="YVTN repeat-like/Quinoprotein amine dehydrogenase"/>
    <property type="match status" value="2"/>
</dbReference>
<protein>
    <submittedName>
        <fullName evidence="3">PQQ repeat protein</fullName>
    </submittedName>
</protein>
<comment type="caution">
    <text evidence="3">The sequence shown here is derived from an EMBL/GenBank/DDBJ whole genome shotgun (WGS) entry which is preliminary data.</text>
</comment>
<dbReference type="AlphaFoldDB" id="A0A0G1LZF1"/>
<dbReference type="Gene3D" id="2.40.10.480">
    <property type="match status" value="1"/>
</dbReference>
<dbReference type="PANTHER" id="PTHR34512:SF30">
    <property type="entry name" value="OUTER MEMBRANE PROTEIN ASSEMBLY FACTOR BAMB"/>
    <property type="match status" value="1"/>
</dbReference>
<dbReference type="InterPro" id="IPR016047">
    <property type="entry name" value="M23ase_b-sheet_dom"/>
</dbReference>
<evidence type="ECO:0000259" key="1">
    <source>
        <dbReference type="Pfam" id="PF01551"/>
    </source>
</evidence>
<dbReference type="Pfam" id="PF01551">
    <property type="entry name" value="Peptidase_M23"/>
    <property type="match status" value="1"/>
</dbReference>
<dbReference type="PANTHER" id="PTHR34512">
    <property type="entry name" value="CELL SURFACE PROTEIN"/>
    <property type="match status" value="1"/>
</dbReference>
<proteinExistence type="predicted"/>
<gene>
    <name evidence="3" type="ORF">UX03_C0044G0004</name>
</gene>
<dbReference type="Proteomes" id="UP000034086">
    <property type="component" value="Unassembled WGS sequence"/>
</dbReference>
<dbReference type="SUPFAM" id="SSF50998">
    <property type="entry name" value="Quinoprotein alcohol dehydrogenase-like"/>
    <property type="match status" value="2"/>
</dbReference>
<dbReference type="InterPro" id="IPR011055">
    <property type="entry name" value="Dup_hybrid_motif"/>
</dbReference>
<reference evidence="3 4" key="1">
    <citation type="journal article" date="2015" name="Nature">
        <title>rRNA introns, odd ribosomes, and small enigmatic genomes across a large radiation of phyla.</title>
        <authorList>
            <person name="Brown C.T."/>
            <person name="Hug L.A."/>
            <person name="Thomas B.C."/>
            <person name="Sharon I."/>
            <person name="Castelle C.J."/>
            <person name="Singh A."/>
            <person name="Wilkins M.J."/>
            <person name="Williams K.H."/>
            <person name="Banfield J.F."/>
        </authorList>
    </citation>
    <scope>NUCLEOTIDE SEQUENCE [LARGE SCALE GENOMIC DNA]</scope>
</reference>
<evidence type="ECO:0000259" key="2">
    <source>
        <dbReference type="Pfam" id="PF13360"/>
    </source>
</evidence>
<organism evidence="3 4">
    <name type="scientific">Candidatus Woesebacteria bacterium GW2011_GWE1_45_18</name>
    <dbReference type="NCBI Taxonomy" id="1618598"/>
    <lineage>
        <taxon>Bacteria</taxon>
        <taxon>Candidatus Woeseibacteriota</taxon>
    </lineage>
</organism>
<accession>A0A0G1LZF1</accession>
<evidence type="ECO:0000313" key="4">
    <source>
        <dbReference type="Proteomes" id="UP000034086"/>
    </source>
</evidence>
<dbReference type="InterPro" id="IPR015943">
    <property type="entry name" value="WD40/YVTN_repeat-like_dom_sf"/>
</dbReference>
<feature type="domain" description="Pyrrolo-quinoline quinone repeat" evidence="2">
    <location>
        <begin position="59"/>
        <end position="146"/>
    </location>
</feature>
<dbReference type="EMBL" id="LCKQ01000044">
    <property type="protein sequence ID" value="KKU01346.1"/>
    <property type="molecule type" value="Genomic_DNA"/>
</dbReference>
<feature type="domain" description="Pyrrolo-quinoline quinone repeat" evidence="2">
    <location>
        <begin position="170"/>
        <end position="378"/>
    </location>
</feature>
<dbReference type="CDD" id="cd12797">
    <property type="entry name" value="M23_peptidase"/>
    <property type="match status" value="1"/>
</dbReference>
<dbReference type="InterPro" id="IPR018391">
    <property type="entry name" value="PQQ_b-propeller_rpt"/>
</dbReference>
<dbReference type="Pfam" id="PF13360">
    <property type="entry name" value="PQQ_2"/>
    <property type="match status" value="2"/>
</dbReference>